<evidence type="ECO:0000313" key="2">
    <source>
        <dbReference type="EMBL" id="ORX73566.1"/>
    </source>
</evidence>
<dbReference type="OrthoDB" id="10267950at2759"/>
<protein>
    <recommendedName>
        <fullName evidence="1">Ap4A phosphorylase 1/2 N-terminal domain-containing protein</fullName>
    </recommendedName>
</protein>
<dbReference type="GO" id="GO:0003877">
    <property type="term" value="F:ATP:ADP adenylyltransferase activity"/>
    <property type="evidence" value="ECO:0007669"/>
    <property type="project" value="InterPro"/>
</dbReference>
<dbReference type="InterPro" id="IPR036265">
    <property type="entry name" value="HIT-like_sf"/>
</dbReference>
<dbReference type="Pfam" id="PF19327">
    <property type="entry name" value="Ap4A_phos_N"/>
    <property type="match status" value="1"/>
</dbReference>
<dbReference type="PANTHER" id="PTHR38420">
    <property type="entry name" value="AP-4-A PHOSPHORYLASE II"/>
    <property type="match status" value="1"/>
</dbReference>
<dbReference type="GO" id="GO:0005524">
    <property type="term" value="F:ATP binding"/>
    <property type="evidence" value="ECO:0007669"/>
    <property type="project" value="InterPro"/>
</dbReference>
<keyword evidence="3" id="KW-1185">Reference proteome</keyword>
<gene>
    <name evidence="2" type="ORF">DL89DRAFT_253531</name>
</gene>
<dbReference type="STRING" id="61395.A0A1Y1WK25"/>
<reference evidence="2 3" key="1">
    <citation type="submission" date="2016-07" db="EMBL/GenBank/DDBJ databases">
        <title>Pervasive Adenine N6-methylation of Active Genes in Fungi.</title>
        <authorList>
            <consortium name="DOE Joint Genome Institute"/>
            <person name="Mondo S.J."/>
            <person name="Dannebaum R.O."/>
            <person name="Kuo R.C."/>
            <person name="Labutti K."/>
            <person name="Haridas S."/>
            <person name="Kuo A."/>
            <person name="Salamov A."/>
            <person name="Ahrendt S.R."/>
            <person name="Lipzen A."/>
            <person name="Sullivan W."/>
            <person name="Andreopoulos W.B."/>
            <person name="Clum A."/>
            <person name="Lindquist E."/>
            <person name="Daum C."/>
            <person name="Ramamoorthy G.K."/>
            <person name="Gryganskyi A."/>
            <person name="Culley D."/>
            <person name="Magnuson J.K."/>
            <person name="James T.Y."/>
            <person name="O'Malley M.A."/>
            <person name="Stajich J.E."/>
            <person name="Spatafora J.W."/>
            <person name="Visel A."/>
            <person name="Grigoriev I.V."/>
        </authorList>
    </citation>
    <scope>NUCLEOTIDE SEQUENCE [LARGE SCALE GENOMIC DNA]</scope>
    <source>
        <strain evidence="2 3">ATCC 12442</strain>
    </source>
</reference>
<dbReference type="InterPro" id="IPR043171">
    <property type="entry name" value="Ap4A_phos1/2-like"/>
</dbReference>
<evidence type="ECO:0000313" key="3">
    <source>
        <dbReference type="Proteomes" id="UP000193922"/>
    </source>
</evidence>
<dbReference type="GO" id="GO:0009117">
    <property type="term" value="P:nucleotide metabolic process"/>
    <property type="evidence" value="ECO:0007669"/>
    <property type="project" value="InterPro"/>
</dbReference>
<dbReference type="Proteomes" id="UP000193922">
    <property type="component" value="Unassembled WGS sequence"/>
</dbReference>
<proteinExistence type="predicted"/>
<dbReference type="InterPro" id="IPR045759">
    <property type="entry name" value="Ap4A_phos1/2_N"/>
</dbReference>
<dbReference type="InterPro" id="IPR009163">
    <property type="entry name" value="Ap4A_phos1/2"/>
</dbReference>
<dbReference type="GeneID" id="63801838"/>
<evidence type="ECO:0000259" key="1">
    <source>
        <dbReference type="Pfam" id="PF19327"/>
    </source>
</evidence>
<organism evidence="2 3">
    <name type="scientific">Linderina pennispora</name>
    <dbReference type="NCBI Taxonomy" id="61395"/>
    <lineage>
        <taxon>Eukaryota</taxon>
        <taxon>Fungi</taxon>
        <taxon>Fungi incertae sedis</taxon>
        <taxon>Zoopagomycota</taxon>
        <taxon>Kickxellomycotina</taxon>
        <taxon>Kickxellomycetes</taxon>
        <taxon>Kickxellales</taxon>
        <taxon>Kickxellaceae</taxon>
        <taxon>Linderina</taxon>
    </lineage>
</organism>
<feature type="domain" description="Ap4A phosphorylase 1/2 N-terminal" evidence="1">
    <location>
        <begin position="8"/>
        <end position="164"/>
    </location>
</feature>
<sequence>MAKPLTALDTLVHDRYASAVANGSLLFTNSEITYKHESNIAFEIRYVPALAKKPSSKPKEKQQSKTFVNPFLPFDANLHVKTLAATHHQLLLNKYCIVPNHLLITTAEFAQQGEPLTTHDFTAAIGVLEDMSCPQIVFYNAGEESGASQPHKHLQVLPMPDSMSDPPVMELWLSDAPPGAAVAVSQKLPFVHYGVRLNTPLDPKSVEDAYARALAALTGAIF</sequence>
<dbReference type="SUPFAM" id="SSF54197">
    <property type="entry name" value="HIT-like"/>
    <property type="match status" value="1"/>
</dbReference>
<accession>A0A1Y1WK25</accession>
<dbReference type="EMBL" id="MCFD01000001">
    <property type="protein sequence ID" value="ORX73566.1"/>
    <property type="molecule type" value="Genomic_DNA"/>
</dbReference>
<dbReference type="RefSeq" id="XP_040746777.1">
    <property type="nucleotide sequence ID" value="XM_040885190.1"/>
</dbReference>
<dbReference type="Gene3D" id="3.30.428.70">
    <property type="match status" value="1"/>
</dbReference>
<dbReference type="AlphaFoldDB" id="A0A1Y1WK25"/>
<name>A0A1Y1WK25_9FUNG</name>
<comment type="caution">
    <text evidence="2">The sequence shown here is derived from an EMBL/GenBank/DDBJ whole genome shotgun (WGS) entry which is preliminary data.</text>
</comment>
<dbReference type="PANTHER" id="PTHR38420:SF1">
    <property type="entry name" value="PUTATIVE (AFU_ORTHOLOGUE AFUA_5G14690)-RELATED"/>
    <property type="match status" value="1"/>
</dbReference>